<keyword evidence="1" id="KW-0472">Membrane</keyword>
<keyword evidence="1" id="KW-0812">Transmembrane</keyword>
<accession>A0A940SXZ5</accession>
<sequence length="220" mass="25612">MTQIKISAAEWLKAETFLNDRLPILFGVCGALVLGVIFLFLYMKKSRKKWQMIGLGIGLAVLIGSFTYIKVRGLAEFNDISTNQSIGIRDRRKKPFSYDYFKKTNATEIDLAKLDNLYFYDRSEVVDQDSITFLGKTDHIYYLKVYNKLYHLNLNSENIEFRGADKPKRTGYRYTLNDKAFQELGFYPEVGPIYTKIIIPKELAELTYQDLDERSEQLTF</sequence>
<proteinExistence type="predicted"/>
<dbReference type="AlphaFoldDB" id="A0A940SXZ5"/>
<feature type="transmembrane region" description="Helical" evidence="1">
    <location>
        <begin position="22"/>
        <end position="43"/>
    </location>
</feature>
<gene>
    <name evidence="2" type="ORF">I6N95_22845</name>
</gene>
<dbReference type="RefSeq" id="WP_209531786.1">
    <property type="nucleotide sequence ID" value="NZ_JAEEGA010000020.1"/>
</dbReference>
<protein>
    <submittedName>
        <fullName evidence="2">Uncharacterized protein</fullName>
    </submittedName>
</protein>
<comment type="caution">
    <text evidence="2">The sequence shown here is derived from an EMBL/GenBank/DDBJ whole genome shotgun (WGS) entry which is preliminary data.</text>
</comment>
<dbReference type="Proteomes" id="UP000674938">
    <property type="component" value="Unassembled WGS sequence"/>
</dbReference>
<evidence type="ECO:0000256" key="1">
    <source>
        <dbReference type="SAM" id="Phobius"/>
    </source>
</evidence>
<feature type="transmembrane region" description="Helical" evidence="1">
    <location>
        <begin position="50"/>
        <end position="69"/>
    </location>
</feature>
<name>A0A940SXZ5_9ENTE</name>
<evidence type="ECO:0000313" key="3">
    <source>
        <dbReference type="Proteomes" id="UP000674938"/>
    </source>
</evidence>
<reference evidence="2" key="1">
    <citation type="submission" date="2020-12" db="EMBL/GenBank/DDBJ databases">
        <title>Vagococcus allomyrinae sp. nov. and Enterococcus lavae sp. nov., isolated from the larvae of Allomyrina dichotoma.</title>
        <authorList>
            <person name="Lee S.D."/>
        </authorList>
    </citation>
    <scope>NUCLEOTIDE SEQUENCE</scope>
    <source>
        <strain evidence="2">BWB3-3</strain>
    </source>
</reference>
<keyword evidence="3" id="KW-1185">Reference proteome</keyword>
<dbReference type="EMBL" id="JAEEGA010000020">
    <property type="protein sequence ID" value="MBP1043871.1"/>
    <property type="molecule type" value="Genomic_DNA"/>
</dbReference>
<keyword evidence="1" id="KW-1133">Transmembrane helix</keyword>
<organism evidence="2 3">
    <name type="scientific">Vagococcus allomyrinae</name>
    <dbReference type="NCBI Taxonomy" id="2794353"/>
    <lineage>
        <taxon>Bacteria</taxon>
        <taxon>Bacillati</taxon>
        <taxon>Bacillota</taxon>
        <taxon>Bacilli</taxon>
        <taxon>Lactobacillales</taxon>
        <taxon>Enterococcaceae</taxon>
        <taxon>Vagococcus</taxon>
    </lineage>
</organism>
<evidence type="ECO:0000313" key="2">
    <source>
        <dbReference type="EMBL" id="MBP1043871.1"/>
    </source>
</evidence>